<evidence type="ECO:0000259" key="6">
    <source>
        <dbReference type="Pfam" id="PF14464"/>
    </source>
</evidence>
<evidence type="ECO:0000313" key="7">
    <source>
        <dbReference type="EMBL" id="CDI04363.1"/>
    </source>
</evidence>
<dbReference type="InterPro" id="IPR028090">
    <property type="entry name" value="JAB_dom_prok"/>
</dbReference>
<dbReference type="EMBL" id="CBTJ020000108">
    <property type="protein sequence ID" value="CDI04363.1"/>
    <property type="molecule type" value="Genomic_DNA"/>
</dbReference>
<dbReference type="OrthoDB" id="570424at2"/>
<organism evidence="7 8">
    <name type="scientific">Candidatus Competibacter denitrificans Run_A_D11</name>
    <dbReference type="NCBI Taxonomy" id="1400863"/>
    <lineage>
        <taxon>Bacteria</taxon>
        <taxon>Pseudomonadati</taxon>
        <taxon>Pseudomonadota</taxon>
        <taxon>Gammaproteobacteria</taxon>
        <taxon>Candidatus Competibacteraceae</taxon>
        <taxon>Candidatus Competibacter</taxon>
    </lineage>
</organism>
<sequence>MLAKQGLFLQTQTAALDACLPWATWTQEMPYGRLRPGLRLKAAPLPDALWQECQHRAYAQCPQWGAYRLLTEGYQIHQTPVLERSAHQLTDQVLDRPARPSLVAHIHSHGHGAAFFSAQDDVADQRGEGVYLALVLGRCGAQATMTAAWRWVVWGWLLALDAASRAQMLPDAING</sequence>
<proteinExistence type="predicted"/>
<dbReference type="GO" id="GO:0008237">
    <property type="term" value="F:metallopeptidase activity"/>
    <property type="evidence" value="ECO:0007669"/>
    <property type="project" value="UniProtKB-KW"/>
</dbReference>
<dbReference type="STRING" id="1400863.BN873_950046"/>
<dbReference type="Pfam" id="PF14464">
    <property type="entry name" value="Prok-JAB"/>
    <property type="match status" value="1"/>
</dbReference>
<dbReference type="RefSeq" id="WP_048676541.1">
    <property type="nucleotide sequence ID" value="NZ_CBTJ020000108.1"/>
</dbReference>
<name>W6MEC3_9GAMM</name>
<comment type="caution">
    <text evidence="7">The sequence shown here is derived from an EMBL/GenBank/DDBJ whole genome shotgun (WGS) entry which is preliminary data.</text>
</comment>
<dbReference type="GO" id="GO:0006508">
    <property type="term" value="P:proteolysis"/>
    <property type="evidence" value="ECO:0007669"/>
    <property type="project" value="UniProtKB-KW"/>
</dbReference>
<evidence type="ECO:0000256" key="3">
    <source>
        <dbReference type="ARBA" id="ARBA00022801"/>
    </source>
</evidence>
<accession>W6MEC3</accession>
<keyword evidence="1" id="KW-0645">Protease</keyword>
<feature type="domain" description="JAB" evidence="6">
    <location>
        <begin position="90"/>
        <end position="150"/>
    </location>
</feature>
<keyword evidence="3" id="KW-0378">Hydrolase</keyword>
<reference evidence="7" key="1">
    <citation type="submission" date="2013-07" db="EMBL/GenBank/DDBJ databases">
        <authorList>
            <person name="McIlroy S."/>
        </authorList>
    </citation>
    <scope>NUCLEOTIDE SEQUENCE [LARGE SCALE GENOMIC DNA]</scope>
    <source>
        <strain evidence="7">Run_A_D11</strain>
    </source>
</reference>
<keyword evidence="5" id="KW-0482">Metalloprotease</keyword>
<evidence type="ECO:0000313" key="8">
    <source>
        <dbReference type="Proteomes" id="UP000035760"/>
    </source>
</evidence>
<reference evidence="7" key="2">
    <citation type="submission" date="2014-03" db="EMBL/GenBank/DDBJ databases">
        <title>Candidatus Competibacter-lineage genomes retrieved from metagenomes reveal functional metabolic diversity.</title>
        <authorList>
            <person name="McIlroy S.J."/>
            <person name="Albertsen M."/>
            <person name="Andresen E.K."/>
            <person name="Saunders A.M."/>
            <person name="Kristiansen R."/>
            <person name="Stokholm-Bjerregaard M."/>
            <person name="Nielsen K.L."/>
            <person name="Nielsen P.H."/>
        </authorList>
    </citation>
    <scope>NUCLEOTIDE SEQUENCE</scope>
    <source>
        <strain evidence="7">Run_A_D11</strain>
    </source>
</reference>
<dbReference type="Proteomes" id="UP000035760">
    <property type="component" value="Unassembled WGS sequence"/>
</dbReference>
<dbReference type="GO" id="GO:0046872">
    <property type="term" value="F:metal ion binding"/>
    <property type="evidence" value="ECO:0007669"/>
    <property type="project" value="UniProtKB-KW"/>
</dbReference>
<evidence type="ECO:0000256" key="1">
    <source>
        <dbReference type="ARBA" id="ARBA00022670"/>
    </source>
</evidence>
<keyword evidence="8" id="KW-1185">Reference proteome</keyword>
<protein>
    <recommendedName>
        <fullName evidence="6">JAB domain-containing protein</fullName>
    </recommendedName>
</protein>
<keyword evidence="4" id="KW-0862">Zinc</keyword>
<keyword evidence="2" id="KW-0479">Metal-binding</keyword>
<evidence type="ECO:0000256" key="2">
    <source>
        <dbReference type="ARBA" id="ARBA00022723"/>
    </source>
</evidence>
<dbReference type="AlphaFoldDB" id="W6MEC3"/>
<evidence type="ECO:0000256" key="5">
    <source>
        <dbReference type="ARBA" id="ARBA00023049"/>
    </source>
</evidence>
<gene>
    <name evidence="7" type="ORF">BN873_950046</name>
</gene>
<evidence type="ECO:0000256" key="4">
    <source>
        <dbReference type="ARBA" id="ARBA00022833"/>
    </source>
</evidence>